<feature type="compositionally biased region" description="Polar residues" evidence="1">
    <location>
        <begin position="9"/>
        <end position="38"/>
    </location>
</feature>
<name>A0A0P5X3R0_9CRUS</name>
<sequence>MALAFAHWSNATPTHYSSTSVVSFNGPTKSHSSLFPSSHNHRQTRSDFRLRKRTPLSLKKKKKE</sequence>
<feature type="compositionally biased region" description="Basic residues" evidence="1">
    <location>
        <begin position="50"/>
        <end position="64"/>
    </location>
</feature>
<organism evidence="2">
    <name type="scientific">Daphnia magna</name>
    <dbReference type="NCBI Taxonomy" id="35525"/>
    <lineage>
        <taxon>Eukaryota</taxon>
        <taxon>Metazoa</taxon>
        <taxon>Ecdysozoa</taxon>
        <taxon>Arthropoda</taxon>
        <taxon>Crustacea</taxon>
        <taxon>Branchiopoda</taxon>
        <taxon>Diplostraca</taxon>
        <taxon>Cladocera</taxon>
        <taxon>Anomopoda</taxon>
        <taxon>Daphniidae</taxon>
        <taxon>Daphnia</taxon>
    </lineage>
</organism>
<dbReference type="EMBL" id="GDIQ01010049">
    <property type="protein sequence ID" value="JAN84688.1"/>
    <property type="molecule type" value="Transcribed_RNA"/>
</dbReference>
<protein>
    <submittedName>
        <fullName evidence="2">Uncharacterized protein</fullName>
    </submittedName>
</protein>
<feature type="region of interest" description="Disordered" evidence="1">
    <location>
        <begin position="1"/>
        <end position="64"/>
    </location>
</feature>
<accession>A0A0P5X3R0</accession>
<proteinExistence type="predicted"/>
<dbReference type="AlphaFoldDB" id="A0A0P5X3R0"/>
<reference evidence="2" key="1">
    <citation type="submission" date="2015-10" db="EMBL/GenBank/DDBJ databases">
        <title>EvidentialGene: Evidence-directed Construction of Complete mRNA Transcriptomes without Genomes.</title>
        <authorList>
            <person name="Gilbert D.G."/>
        </authorList>
    </citation>
    <scope>NUCLEOTIDE SEQUENCE</scope>
</reference>
<evidence type="ECO:0000256" key="1">
    <source>
        <dbReference type="SAM" id="MobiDB-lite"/>
    </source>
</evidence>
<evidence type="ECO:0000313" key="2">
    <source>
        <dbReference type="EMBL" id="JAN84688.1"/>
    </source>
</evidence>